<evidence type="ECO:0000313" key="3">
    <source>
        <dbReference type="Proteomes" id="UP000075418"/>
    </source>
</evidence>
<comment type="caution">
    <text evidence="2">The sequence shown here is derived from an EMBL/GenBank/DDBJ whole genome shotgun (WGS) entry which is preliminary data.</text>
</comment>
<evidence type="ECO:0000259" key="1">
    <source>
        <dbReference type="Pfam" id="PF00534"/>
    </source>
</evidence>
<dbReference type="Proteomes" id="UP000075418">
    <property type="component" value="Unassembled WGS sequence"/>
</dbReference>
<gene>
    <name evidence="2" type="ORF">A0131_03375</name>
</gene>
<dbReference type="RefSeq" id="WP_061854077.1">
    <property type="nucleotide sequence ID" value="NZ_LUGM01000002.1"/>
</dbReference>
<reference evidence="2 3" key="1">
    <citation type="submission" date="2016-02" db="EMBL/GenBank/DDBJ databases">
        <title>Draft genome sequence of hydrocarbon degrading Staphylococcus saprophyticus Strain CNV2, isolated from crude-oil contaminated soil from Noonmati Oil Refinery, Guwahati, Assam, India.</title>
        <authorList>
            <person name="Mukherjee A."/>
            <person name="Chettri B."/>
            <person name="Langpoklakpam J."/>
            <person name="Singh A.K."/>
            <person name="Chattopadhyay D.J."/>
        </authorList>
    </citation>
    <scope>NUCLEOTIDE SEQUENCE [LARGE SCALE GENOMIC DNA]</scope>
    <source>
        <strain evidence="2 3">CNV2</strain>
    </source>
</reference>
<feature type="domain" description="Glycosyl transferase family 1" evidence="1">
    <location>
        <begin position="177"/>
        <end position="336"/>
    </location>
</feature>
<dbReference type="SUPFAM" id="SSF53756">
    <property type="entry name" value="UDP-Glycosyltransferase/glycogen phosphorylase"/>
    <property type="match status" value="1"/>
</dbReference>
<dbReference type="AlphaFoldDB" id="A0A151A3G9"/>
<protein>
    <recommendedName>
        <fullName evidence="1">Glycosyl transferase family 1 domain-containing protein</fullName>
    </recommendedName>
</protein>
<accession>A0A151A3G9</accession>
<dbReference type="GO" id="GO:0016757">
    <property type="term" value="F:glycosyltransferase activity"/>
    <property type="evidence" value="ECO:0007669"/>
    <property type="project" value="InterPro"/>
</dbReference>
<proteinExistence type="predicted"/>
<dbReference type="Gene3D" id="3.40.50.2000">
    <property type="entry name" value="Glycogen Phosphorylase B"/>
    <property type="match status" value="2"/>
</dbReference>
<dbReference type="Pfam" id="PF00534">
    <property type="entry name" value="Glycos_transf_1"/>
    <property type="match status" value="1"/>
</dbReference>
<sequence>MKITILLTDISNDGGVQNVVKNFVNQLHNDIEKISIVSIFQTNKSNKIIEEIQDKCEIKYIYKGHYNFKKIYFNLMFNLKKYFRRNDTDIVIGCGLFYAPFLSILGKRYTKMIWSHSAYSNIKFMGLNWIGKICSYFFMDKIISITKRDFVKFNEDFFLRRKEKVALIYNFNENKYDNCFSGKSKTILSIGTIDYIKGFDRIISMGKEIFNNHKEWKWIVVGDGPLINKMRKELKNHNLEENIFFIGYKKDVSSYLKNSDVFVLTSRSEGFGLVTLEAKMSGIPVVGFACNGITSEIITNNINGFVVEDNNIEAMKDKIMKLLNDSNLRKKFSQNTILYNEEFDSEKIKSEWLKLIKNSKGRLK</sequence>
<dbReference type="InterPro" id="IPR001296">
    <property type="entry name" value="Glyco_trans_1"/>
</dbReference>
<dbReference type="PANTHER" id="PTHR12526">
    <property type="entry name" value="GLYCOSYLTRANSFERASE"/>
    <property type="match status" value="1"/>
</dbReference>
<organism evidence="2 3">
    <name type="scientific">Staphylococcus kloosii</name>
    <dbReference type="NCBI Taxonomy" id="29384"/>
    <lineage>
        <taxon>Bacteria</taxon>
        <taxon>Bacillati</taxon>
        <taxon>Bacillota</taxon>
        <taxon>Bacilli</taxon>
        <taxon>Bacillales</taxon>
        <taxon>Staphylococcaceae</taxon>
        <taxon>Staphylococcus</taxon>
    </lineage>
</organism>
<dbReference type="EMBL" id="LUGM01000002">
    <property type="protein sequence ID" value="KYH13847.1"/>
    <property type="molecule type" value="Genomic_DNA"/>
</dbReference>
<name>A0A151A3G9_9STAP</name>
<evidence type="ECO:0000313" key="2">
    <source>
        <dbReference type="EMBL" id="KYH13847.1"/>
    </source>
</evidence>